<evidence type="ECO:0008006" key="4">
    <source>
        <dbReference type="Google" id="ProtNLM"/>
    </source>
</evidence>
<keyword evidence="3" id="KW-1185">Reference proteome</keyword>
<sequence>MDSRDTSSKTFLPRVSSLTSLKGKAVHHMAPLASKDVNTGEGKLAYKRHHSLGNLGKGTLPASFMLGTRNTSTGIDDGNMAPKHKKSVFLKDPVQRMAWVTRRRWRRLGNASHLKIRRDCLFGMHRRVLQKLVYASEATGRGDLDDWEDTYVTRSGKNFWNKVCRRKSLKRRVFPRTLGNSSNIQQINHTLKAEVESSRTSTVTEVQDYSSQDSVEVDDADLLINSLFHWVMHTSKLSLLWQKVDLTTPITSDLKGNIKLQGCDWEASTKETNEQEPASILSESLTSEGYHTPVQFCASTKCVDDFPALTADNEMTHEHQTKLQFLKPFTCVPGSETGAVSGRDSSRSATRDTAEGCNSQGASSSLAFHEDQGGFVHHDLQEMQQLLLAQGPGEILIGGRFELSGGGMEFLFVDANSMSKAIGVGLEHSKVVLTSSLDIEVIVLGKEDWEAKWIEGLKMKGSFNLMSVKVLELPKRATQLVTVNEMAQRFGVGLTGSNGVATDLTMETDDEYVEMEPFLFEAARFMLRNHPVPDGEDNRTAPAIAALFRKKNNAALSQRFFRVAVHPRQGRVVIPDNSTGLPSSLLNLEGICPTLTMQFEEESGRKMFTIETVAECALRDSETTGPEECEFGWYQDELNLSLRCLDDDKAVLLDSIGMLHSGEVNNTLADGVSDAGEDFQISSGEISEQFYSQDVSSMGEATLAYRFFRHDVPDLRHRPRPDQQSCAQSSIYATLKPSIKGLWEPITDDEDAPYLFEMDQVLLEKNASASEPEDGPQVTQHLKLPLLINHAMTHLEQVGGHRKAISSGALGFRKNSPT</sequence>
<protein>
    <recommendedName>
        <fullName evidence="4">Condensin complex subunit 2</fullName>
    </recommendedName>
</protein>
<evidence type="ECO:0000256" key="1">
    <source>
        <dbReference type="SAM" id="MobiDB-lite"/>
    </source>
</evidence>
<reference evidence="2" key="1">
    <citation type="submission" date="2024-02" db="EMBL/GenBank/DDBJ databases">
        <authorList>
            <consortium name="ELIXIR-Norway"/>
            <consortium name="Elixir Norway"/>
        </authorList>
    </citation>
    <scope>NUCLEOTIDE SEQUENCE</scope>
</reference>
<feature type="compositionally biased region" description="Basic and acidic residues" evidence="1">
    <location>
        <begin position="344"/>
        <end position="354"/>
    </location>
</feature>
<dbReference type="EMBL" id="OZ019897">
    <property type="protein sequence ID" value="CAK9226486.1"/>
    <property type="molecule type" value="Genomic_DNA"/>
</dbReference>
<feature type="region of interest" description="Disordered" evidence="1">
    <location>
        <begin position="336"/>
        <end position="363"/>
    </location>
</feature>
<organism evidence="2 3">
    <name type="scientific">Sphagnum troendelagicum</name>
    <dbReference type="NCBI Taxonomy" id="128251"/>
    <lineage>
        <taxon>Eukaryota</taxon>
        <taxon>Viridiplantae</taxon>
        <taxon>Streptophyta</taxon>
        <taxon>Embryophyta</taxon>
        <taxon>Bryophyta</taxon>
        <taxon>Sphagnophytina</taxon>
        <taxon>Sphagnopsida</taxon>
        <taxon>Sphagnales</taxon>
        <taxon>Sphagnaceae</taxon>
        <taxon>Sphagnum</taxon>
    </lineage>
</organism>
<proteinExistence type="predicted"/>
<accession>A0ABP0UP28</accession>
<evidence type="ECO:0000313" key="2">
    <source>
        <dbReference type="EMBL" id="CAK9226486.1"/>
    </source>
</evidence>
<name>A0ABP0UP28_9BRYO</name>
<dbReference type="Proteomes" id="UP001497512">
    <property type="component" value="Chromosome 5"/>
</dbReference>
<evidence type="ECO:0000313" key="3">
    <source>
        <dbReference type="Proteomes" id="UP001497512"/>
    </source>
</evidence>
<gene>
    <name evidence="2" type="ORF">CSSPTR1EN2_LOCUS18263</name>
</gene>